<comment type="caution">
    <text evidence="14">The sequence shown here is derived from an EMBL/GenBank/DDBJ whole genome shotgun (WGS) entry which is preliminary data.</text>
</comment>
<evidence type="ECO:0000256" key="2">
    <source>
        <dbReference type="ARBA" id="ARBA00011245"/>
    </source>
</evidence>
<dbReference type="SUPFAM" id="SSF49503">
    <property type="entry name" value="Cupredoxins"/>
    <property type="match status" value="3"/>
</dbReference>
<evidence type="ECO:0000256" key="6">
    <source>
        <dbReference type="ARBA" id="ARBA00041027"/>
    </source>
</evidence>
<evidence type="ECO:0000256" key="9">
    <source>
        <dbReference type="ARBA" id="ARBA00048092"/>
    </source>
</evidence>
<proteinExistence type="inferred from homology"/>
<dbReference type="InterPro" id="IPR002355">
    <property type="entry name" value="Cu_oxidase_Cu_BS"/>
</dbReference>
<keyword evidence="4" id="KW-0560">Oxidoreductase</keyword>
<dbReference type="CDD" id="cd04232">
    <property type="entry name" value="CuRO_1_CueO_FtsP"/>
    <property type="match status" value="1"/>
</dbReference>
<dbReference type="PANTHER" id="PTHR48267">
    <property type="entry name" value="CUPREDOXIN SUPERFAMILY PROTEIN"/>
    <property type="match status" value="1"/>
</dbReference>
<dbReference type="GO" id="GO:0016491">
    <property type="term" value="F:oxidoreductase activity"/>
    <property type="evidence" value="ECO:0007669"/>
    <property type="project" value="UniProtKB-KW"/>
</dbReference>
<dbReference type="Pfam" id="PF07732">
    <property type="entry name" value="Cu-oxidase_3"/>
    <property type="match status" value="1"/>
</dbReference>
<evidence type="ECO:0000259" key="13">
    <source>
        <dbReference type="Pfam" id="PF07732"/>
    </source>
</evidence>
<gene>
    <name evidence="14" type="ORF">D8S82_15475</name>
</gene>
<comment type="similarity">
    <text evidence="1">Belongs to the multicopper oxidase family.</text>
</comment>
<evidence type="ECO:0000313" key="14">
    <source>
        <dbReference type="EMBL" id="TQR85729.1"/>
    </source>
</evidence>
<feature type="region of interest" description="Disordered" evidence="10">
    <location>
        <begin position="26"/>
        <end position="57"/>
    </location>
</feature>
<protein>
    <recommendedName>
        <fullName evidence="6">Multicopper oxidase CueO</fullName>
        <ecNumber evidence="5">1.16.3.4</ecNumber>
    </recommendedName>
    <alternativeName>
        <fullName evidence="7">Copper efflux oxidase</fullName>
    </alternativeName>
    <alternativeName>
        <fullName evidence="8">Cuprous oxidase</fullName>
    </alternativeName>
</protein>
<dbReference type="Pfam" id="PF07731">
    <property type="entry name" value="Cu-oxidase_2"/>
    <property type="match status" value="1"/>
</dbReference>
<dbReference type="GO" id="GO:0005507">
    <property type="term" value="F:copper ion binding"/>
    <property type="evidence" value="ECO:0007669"/>
    <property type="project" value="InterPro"/>
</dbReference>
<evidence type="ECO:0000256" key="11">
    <source>
        <dbReference type="SAM" id="SignalP"/>
    </source>
</evidence>
<dbReference type="PROSITE" id="PS51257">
    <property type="entry name" value="PROKAR_LIPOPROTEIN"/>
    <property type="match status" value="1"/>
</dbReference>
<feature type="domain" description="Plastocyanin-like" evidence="13">
    <location>
        <begin position="71"/>
        <end position="180"/>
    </location>
</feature>
<keyword evidence="3" id="KW-0479">Metal-binding</keyword>
<sequence length="501" mass="54856">MSSPSRRRFLVGLAASPVALALSCSATATPRPPSDDEVRRRPLPIPPLADSTVDDEGTRTFRLRAAPGATSIVAGTTTATWGYNGSVLGPTLRARDGEAVAVEFENALPVPSTVHWHGMHLPARCDGGPHQTVAPGARWRPAWTIRQPAATLWYHPHPHGETEKHLYRGLAGLFIVDDDASPDALPHDYGVDDIPLIIQDRKFTSTGALDESDATDVGLLGDTIVTNGIAGAYLPVRSERVRLRILNGSGGRLYNLGFADGLEFHLVASDGGLLAEPVSARRVQLSPGERIEIVVAVNPGTPALLRSFPIEDRAGLPSRKPHQFGVDDSFDVLELRPHRALAASAALPAILTHLPEPAASPTHTARSFDLQWHMINSQRMDMDRVDFCSTVDTDEIWTVRNVDDWPHNFHVHDTQFRILDVDGKSPPAALSGYKDTVYTPPGQRFRLALRFSEYTDRTNPYMYHCHLAMHEDQGMMGQFLVLAPGDEPAPKQMEMPSHAMR</sequence>
<feature type="domain" description="Plastocyanin-like" evidence="12">
    <location>
        <begin position="366"/>
        <end position="482"/>
    </location>
</feature>
<evidence type="ECO:0000259" key="12">
    <source>
        <dbReference type="Pfam" id="PF07731"/>
    </source>
</evidence>
<keyword evidence="15" id="KW-1185">Reference proteome</keyword>
<feature type="signal peptide" evidence="11">
    <location>
        <begin position="1"/>
        <end position="28"/>
    </location>
</feature>
<dbReference type="Proteomes" id="UP000315759">
    <property type="component" value="Unassembled WGS sequence"/>
</dbReference>
<name>A0A544W0F8_9MYCO</name>
<evidence type="ECO:0000256" key="1">
    <source>
        <dbReference type="ARBA" id="ARBA00010609"/>
    </source>
</evidence>
<dbReference type="EMBL" id="VIFX01000018">
    <property type="protein sequence ID" value="TQR85729.1"/>
    <property type="molecule type" value="Genomic_DNA"/>
</dbReference>
<dbReference type="InterPro" id="IPR008972">
    <property type="entry name" value="Cupredoxin"/>
</dbReference>
<reference evidence="14 15" key="1">
    <citation type="submission" date="2018-10" db="EMBL/GenBank/DDBJ databases">
        <title>Draft genome of Mycobacterium hodleri strain B.</title>
        <authorList>
            <person name="Amande T.J."/>
            <person name="Mcgenity T.J."/>
        </authorList>
    </citation>
    <scope>NUCLEOTIDE SEQUENCE [LARGE SCALE GENOMIC DNA]</scope>
    <source>
        <strain evidence="14 15">B</strain>
    </source>
</reference>
<keyword evidence="11" id="KW-0732">Signal</keyword>
<comment type="subunit">
    <text evidence="2">Monomer.</text>
</comment>
<comment type="catalytic activity">
    <reaction evidence="9">
        <text>4 Cu(+) + O2 + 4 H(+) = 4 Cu(2+) + 2 H2O</text>
        <dbReference type="Rhea" id="RHEA:30083"/>
        <dbReference type="ChEBI" id="CHEBI:15377"/>
        <dbReference type="ChEBI" id="CHEBI:15378"/>
        <dbReference type="ChEBI" id="CHEBI:15379"/>
        <dbReference type="ChEBI" id="CHEBI:29036"/>
        <dbReference type="ChEBI" id="CHEBI:49552"/>
        <dbReference type="EC" id="1.16.3.4"/>
    </reaction>
    <physiologicalReaction direction="left-to-right" evidence="9">
        <dbReference type="Rhea" id="RHEA:30084"/>
    </physiologicalReaction>
</comment>
<dbReference type="InterPro" id="IPR011706">
    <property type="entry name" value="Cu-oxidase_C"/>
</dbReference>
<dbReference type="InterPro" id="IPR045087">
    <property type="entry name" value="Cu-oxidase_fam"/>
</dbReference>
<evidence type="ECO:0000313" key="15">
    <source>
        <dbReference type="Proteomes" id="UP000315759"/>
    </source>
</evidence>
<dbReference type="InterPro" id="IPR006311">
    <property type="entry name" value="TAT_signal"/>
</dbReference>
<dbReference type="Gene3D" id="2.60.40.420">
    <property type="entry name" value="Cupredoxins - blue copper proteins"/>
    <property type="match status" value="3"/>
</dbReference>
<accession>A0A544W0F8</accession>
<dbReference type="AlphaFoldDB" id="A0A544W0F8"/>
<feature type="chain" id="PRO_5021816226" description="Multicopper oxidase CueO" evidence="11">
    <location>
        <begin position="29"/>
        <end position="501"/>
    </location>
</feature>
<evidence type="ECO:0000256" key="5">
    <source>
        <dbReference type="ARBA" id="ARBA00038978"/>
    </source>
</evidence>
<evidence type="ECO:0000256" key="10">
    <source>
        <dbReference type="SAM" id="MobiDB-lite"/>
    </source>
</evidence>
<dbReference type="RefSeq" id="WP_142552937.1">
    <property type="nucleotide sequence ID" value="NZ_VIFX01000018.1"/>
</dbReference>
<dbReference type="PANTHER" id="PTHR48267:SF1">
    <property type="entry name" value="BILIRUBIN OXIDASE"/>
    <property type="match status" value="1"/>
</dbReference>
<dbReference type="CDD" id="cd13867">
    <property type="entry name" value="CuRO_2_CueO_FtsP"/>
    <property type="match status" value="1"/>
</dbReference>
<dbReference type="PROSITE" id="PS51318">
    <property type="entry name" value="TAT"/>
    <property type="match status" value="1"/>
</dbReference>
<dbReference type="PROSITE" id="PS00080">
    <property type="entry name" value="MULTICOPPER_OXIDASE2"/>
    <property type="match status" value="1"/>
</dbReference>
<evidence type="ECO:0000256" key="7">
    <source>
        <dbReference type="ARBA" id="ARBA00042896"/>
    </source>
</evidence>
<dbReference type="CDD" id="cd13890">
    <property type="entry name" value="CuRO_3_CueO_FtsP"/>
    <property type="match status" value="1"/>
</dbReference>
<dbReference type="EC" id="1.16.3.4" evidence="5"/>
<dbReference type="InterPro" id="IPR011707">
    <property type="entry name" value="Cu-oxidase-like_N"/>
</dbReference>
<evidence type="ECO:0000256" key="8">
    <source>
        <dbReference type="ARBA" id="ARBA00043090"/>
    </source>
</evidence>
<evidence type="ECO:0000256" key="4">
    <source>
        <dbReference type="ARBA" id="ARBA00023002"/>
    </source>
</evidence>
<evidence type="ECO:0000256" key="3">
    <source>
        <dbReference type="ARBA" id="ARBA00022723"/>
    </source>
</evidence>
<organism evidence="14 15">
    <name type="scientific">Mycolicibacterium hodleri</name>
    <dbReference type="NCBI Taxonomy" id="49897"/>
    <lineage>
        <taxon>Bacteria</taxon>
        <taxon>Bacillati</taxon>
        <taxon>Actinomycetota</taxon>
        <taxon>Actinomycetes</taxon>
        <taxon>Mycobacteriales</taxon>
        <taxon>Mycobacteriaceae</taxon>
        <taxon>Mycolicibacterium</taxon>
    </lineage>
</organism>